<evidence type="ECO:0000256" key="1">
    <source>
        <dbReference type="ARBA" id="ARBA00004651"/>
    </source>
</evidence>
<evidence type="ECO:0000259" key="9">
    <source>
        <dbReference type="PROSITE" id="PS50928"/>
    </source>
</evidence>
<keyword evidence="5 7" id="KW-1133">Transmembrane helix</keyword>
<gene>
    <name evidence="10" type="ORF">GSF22_04455</name>
</gene>
<accession>A0ABS3VL70</accession>
<feature type="transmembrane region" description="Helical" evidence="7">
    <location>
        <begin position="140"/>
        <end position="160"/>
    </location>
</feature>
<feature type="transmembrane region" description="Helical" evidence="7">
    <location>
        <begin position="43"/>
        <end position="66"/>
    </location>
</feature>
<evidence type="ECO:0000313" key="11">
    <source>
        <dbReference type="Proteomes" id="UP000823521"/>
    </source>
</evidence>
<evidence type="ECO:0000256" key="4">
    <source>
        <dbReference type="ARBA" id="ARBA00022692"/>
    </source>
</evidence>
<keyword evidence="6 7" id="KW-0472">Membrane</keyword>
<evidence type="ECO:0000256" key="3">
    <source>
        <dbReference type="ARBA" id="ARBA00022475"/>
    </source>
</evidence>
<evidence type="ECO:0000256" key="5">
    <source>
        <dbReference type="ARBA" id="ARBA00022989"/>
    </source>
</evidence>
<reference evidence="10 11" key="1">
    <citation type="submission" date="2019-12" db="EMBL/GenBank/DDBJ databases">
        <title>Whole genome sequencing of endophytic Actinobacterium Micromonospora sp. MPMI6T.</title>
        <authorList>
            <person name="Evv R."/>
            <person name="Podile A.R."/>
        </authorList>
    </citation>
    <scope>NUCLEOTIDE SEQUENCE [LARGE SCALE GENOMIC DNA]</scope>
    <source>
        <strain evidence="10 11">MPMI6</strain>
    </source>
</reference>
<dbReference type="Proteomes" id="UP000823521">
    <property type="component" value="Unassembled WGS sequence"/>
</dbReference>
<proteinExistence type="inferred from homology"/>
<dbReference type="PANTHER" id="PTHR43227:SF8">
    <property type="entry name" value="DIACETYLCHITOBIOSE UPTAKE SYSTEM PERMEASE PROTEIN DASB"/>
    <property type="match status" value="1"/>
</dbReference>
<dbReference type="CDD" id="cd06261">
    <property type="entry name" value="TM_PBP2"/>
    <property type="match status" value="1"/>
</dbReference>
<name>A0ABS3VL70_MICEH</name>
<dbReference type="InterPro" id="IPR050809">
    <property type="entry name" value="UgpAE/MalFG_permease"/>
</dbReference>
<dbReference type="Gene3D" id="1.10.3720.10">
    <property type="entry name" value="MetI-like"/>
    <property type="match status" value="1"/>
</dbReference>
<comment type="subcellular location">
    <subcellularLocation>
        <location evidence="1 7">Cell membrane</location>
        <topology evidence="1 7">Multi-pass membrane protein</topology>
    </subcellularLocation>
</comment>
<feature type="transmembrane region" description="Helical" evidence="7">
    <location>
        <begin position="244"/>
        <end position="264"/>
    </location>
</feature>
<evidence type="ECO:0000256" key="8">
    <source>
        <dbReference type="SAM" id="MobiDB-lite"/>
    </source>
</evidence>
<dbReference type="PROSITE" id="PS50928">
    <property type="entry name" value="ABC_TM1"/>
    <property type="match status" value="1"/>
</dbReference>
<dbReference type="InterPro" id="IPR000515">
    <property type="entry name" value="MetI-like"/>
</dbReference>
<protein>
    <submittedName>
        <fullName evidence="10">ABC transporter permease subunit</fullName>
    </submittedName>
</protein>
<keyword evidence="3" id="KW-1003">Cell membrane</keyword>
<evidence type="ECO:0000256" key="7">
    <source>
        <dbReference type="RuleBase" id="RU363032"/>
    </source>
</evidence>
<dbReference type="EMBL" id="WVUH01000019">
    <property type="protein sequence ID" value="MBO4205265.1"/>
    <property type="molecule type" value="Genomic_DNA"/>
</dbReference>
<comment type="similarity">
    <text evidence="7">Belongs to the binding-protein-dependent transport system permease family.</text>
</comment>
<comment type="caution">
    <text evidence="10">The sequence shown here is derived from an EMBL/GenBank/DDBJ whole genome shotgun (WGS) entry which is preliminary data.</text>
</comment>
<feature type="transmembrane region" description="Helical" evidence="7">
    <location>
        <begin position="191"/>
        <end position="215"/>
    </location>
</feature>
<dbReference type="SUPFAM" id="SSF161098">
    <property type="entry name" value="MetI-like"/>
    <property type="match status" value="1"/>
</dbReference>
<sequence length="332" mass="35862">MRRTLPPQVSDVSAPTIGQAPPAAPRTGRPATRRRSVQGRADARFGLLLATPALLLVLGLVAWPALRTTLYSLQRVNLAGEESWAGLANFRTLLTDEQFLGSLTTTVLYAVGFLLVSTLLGLAFALLLNETFHGQWLARSLLIVPWACPWVMCGIIWKWFVDGEVGALNGALYQLGVIDSYAAPLSDNTGALVVAVLAGAWRQASFTGLLILAGLQTIPRELPEAAMVDGANIWQRFRHLTLPWLRPVIVVVVIINTIFGFMQFDTVWALTQGGPGDATSVLSIYLYQQLFVYTNTGLGSATAVVLGVIALVLGFVFVKLLYRSTAIAEGVE</sequence>
<feature type="region of interest" description="Disordered" evidence="8">
    <location>
        <begin position="1"/>
        <end position="36"/>
    </location>
</feature>
<keyword evidence="11" id="KW-1185">Reference proteome</keyword>
<dbReference type="InterPro" id="IPR035906">
    <property type="entry name" value="MetI-like_sf"/>
</dbReference>
<feature type="domain" description="ABC transmembrane type-1" evidence="9">
    <location>
        <begin position="103"/>
        <end position="317"/>
    </location>
</feature>
<keyword evidence="4 7" id="KW-0812">Transmembrane</keyword>
<feature type="transmembrane region" description="Helical" evidence="7">
    <location>
        <begin position="107"/>
        <end position="128"/>
    </location>
</feature>
<evidence type="ECO:0000313" key="10">
    <source>
        <dbReference type="EMBL" id="MBO4205265.1"/>
    </source>
</evidence>
<keyword evidence="2 7" id="KW-0813">Transport</keyword>
<dbReference type="Pfam" id="PF00528">
    <property type="entry name" value="BPD_transp_1"/>
    <property type="match status" value="1"/>
</dbReference>
<evidence type="ECO:0000256" key="6">
    <source>
        <dbReference type="ARBA" id="ARBA00023136"/>
    </source>
</evidence>
<evidence type="ECO:0000256" key="2">
    <source>
        <dbReference type="ARBA" id="ARBA00022448"/>
    </source>
</evidence>
<organism evidence="10 11">
    <name type="scientific">Micromonospora echinofusca</name>
    <dbReference type="NCBI Taxonomy" id="47858"/>
    <lineage>
        <taxon>Bacteria</taxon>
        <taxon>Bacillati</taxon>
        <taxon>Actinomycetota</taxon>
        <taxon>Actinomycetes</taxon>
        <taxon>Micromonosporales</taxon>
        <taxon>Micromonosporaceae</taxon>
        <taxon>Micromonospora</taxon>
    </lineage>
</organism>
<dbReference type="PANTHER" id="PTHR43227">
    <property type="entry name" value="BLL4140 PROTEIN"/>
    <property type="match status" value="1"/>
</dbReference>
<feature type="transmembrane region" description="Helical" evidence="7">
    <location>
        <begin position="301"/>
        <end position="322"/>
    </location>
</feature>